<dbReference type="GO" id="GO:0015074">
    <property type="term" value="P:DNA integration"/>
    <property type="evidence" value="ECO:0007669"/>
    <property type="project" value="InterPro"/>
</dbReference>
<dbReference type="SUPFAM" id="SSF47823">
    <property type="entry name" value="lambda integrase-like, N-terminal domain"/>
    <property type="match status" value="1"/>
</dbReference>
<evidence type="ECO:0000259" key="4">
    <source>
        <dbReference type="PROSITE" id="PS51898"/>
    </source>
</evidence>
<dbReference type="PROSITE" id="PS51898">
    <property type="entry name" value="TYR_RECOMBINASE"/>
    <property type="match status" value="1"/>
</dbReference>
<dbReference type="Gene3D" id="1.10.443.10">
    <property type="entry name" value="Intergrase catalytic core"/>
    <property type="match status" value="1"/>
</dbReference>
<dbReference type="InterPro" id="IPR010998">
    <property type="entry name" value="Integrase_recombinase_N"/>
</dbReference>
<organism evidence="5 6">
    <name type="scientific">Pinctada imbricata</name>
    <name type="common">Atlantic pearl-oyster</name>
    <name type="synonym">Pinctada martensii</name>
    <dbReference type="NCBI Taxonomy" id="66713"/>
    <lineage>
        <taxon>Eukaryota</taxon>
        <taxon>Metazoa</taxon>
        <taxon>Spiralia</taxon>
        <taxon>Lophotrochozoa</taxon>
        <taxon>Mollusca</taxon>
        <taxon>Bivalvia</taxon>
        <taxon>Autobranchia</taxon>
        <taxon>Pteriomorphia</taxon>
        <taxon>Pterioida</taxon>
        <taxon>Pterioidea</taxon>
        <taxon>Pteriidae</taxon>
        <taxon>Pinctada</taxon>
    </lineage>
</organism>
<dbReference type="AlphaFoldDB" id="A0AA88XRT7"/>
<keyword evidence="1" id="KW-0238">DNA-binding</keyword>
<name>A0AA88XRT7_PINIB</name>
<dbReference type="Gene3D" id="1.10.150.130">
    <property type="match status" value="1"/>
</dbReference>
<dbReference type="EMBL" id="VSWD01000010">
    <property type="protein sequence ID" value="KAK3090503.1"/>
    <property type="molecule type" value="Genomic_DNA"/>
</dbReference>
<keyword evidence="2" id="KW-0233">DNA recombination</keyword>
<dbReference type="InterPro" id="IPR011010">
    <property type="entry name" value="DNA_brk_join_enz"/>
</dbReference>
<protein>
    <recommendedName>
        <fullName evidence="4">Tyr recombinase domain-containing protein</fullName>
    </recommendedName>
</protein>
<gene>
    <name evidence="5" type="ORF">FSP39_012351</name>
</gene>
<dbReference type="InterPro" id="IPR002104">
    <property type="entry name" value="Integrase_catalytic"/>
</dbReference>
<evidence type="ECO:0000256" key="1">
    <source>
        <dbReference type="ARBA" id="ARBA00023125"/>
    </source>
</evidence>
<dbReference type="InterPro" id="IPR052925">
    <property type="entry name" value="Phage_Integrase-like_Recomb"/>
</dbReference>
<reference evidence="5" key="1">
    <citation type="submission" date="2019-08" db="EMBL/GenBank/DDBJ databases">
        <title>The improved chromosome-level genome for the pearl oyster Pinctada fucata martensii using PacBio sequencing and Hi-C.</title>
        <authorList>
            <person name="Zheng Z."/>
        </authorList>
    </citation>
    <scope>NUCLEOTIDE SEQUENCE</scope>
    <source>
        <strain evidence="5">ZZ-2019</strain>
        <tissue evidence="5">Adductor muscle</tissue>
    </source>
</reference>
<evidence type="ECO:0000313" key="5">
    <source>
        <dbReference type="EMBL" id="KAK3090503.1"/>
    </source>
</evidence>
<keyword evidence="6" id="KW-1185">Reference proteome</keyword>
<evidence type="ECO:0000313" key="6">
    <source>
        <dbReference type="Proteomes" id="UP001186944"/>
    </source>
</evidence>
<dbReference type="GO" id="GO:0003677">
    <property type="term" value="F:DNA binding"/>
    <property type="evidence" value="ECO:0007669"/>
    <property type="project" value="UniProtKB-KW"/>
</dbReference>
<feature type="domain" description="Tyr recombinase" evidence="4">
    <location>
        <begin position="241"/>
        <end position="449"/>
    </location>
</feature>
<comment type="caution">
    <text evidence="5">The sequence shown here is derived from an EMBL/GenBank/DDBJ whole genome shotgun (WGS) entry which is preliminary data.</text>
</comment>
<proteinExistence type="predicted"/>
<accession>A0AA88XRT7</accession>
<evidence type="ECO:0000256" key="2">
    <source>
        <dbReference type="ARBA" id="ARBA00023172"/>
    </source>
</evidence>
<dbReference type="InterPro" id="IPR013762">
    <property type="entry name" value="Integrase-like_cat_sf"/>
</dbReference>
<dbReference type="Pfam" id="PF00589">
    <property type="entry name" value="Phage_integrase"/>
    <property type="match status" value="1"/>
</dbReference>
<evidence type="ECO:0000256" key="3">
    <source>
        <dbReference type="SAM" id="MobiDB-lite"/>
    </source>
</evidence>
<feature type="region of interest" description="Disordered" evidence="3">
    <location>
        <begin position="1"/>
        <end position="20"/>
    </location>
</feature>
<dbReference type="SUPFAM" id="SSF56349">
    <property type="entry name" value="DNA breaking-rejoining enzymes"/>
    <property type="match status" value="1"/>
</dbReference>
<sequence length="453" mass="51339">MTSEESIFSTRPYQSSSSLQQEVRDAVSESMNGFETLISAKLSSFEASFTERQRLINEQNMAKIEDIATGALDYTFKRKGNEAQFKHSIKVMDKLRIADNALQKPVPEIPEARQSIKEGLENSVLQRCLRAGVPQSEDNVRLEKSMCSYLMQCRSNSTFCKYAGYFKKWEEFCRQKGFCPLPTEPVQFALYITSLLDAGASYSVLQSSKYAVKFMHSLHGFHDATDNAFVNNLIETGKRVSKVPTQKKDPIEVRHLHQLCDKHRLSSDLLIIRDLAMIVVAFSAFLRFDELANLHCNDIVFYDNYFSIQIHKSKTDQYRLGKSVVVSKGTSVACPYTILQKYLDLGEVNLKSEDFLFKPIFRSNEKCSLIKKNKSLSYTRVRECLVSRLKEVSGELNIGVHSLRAGGATAAANSLVNERCWKRHGRWKSDSAKDGYVADSLESRLSVSKSLNL</sequence>
<dbReference type="GO" id="GO:0006310">
    <property type="term" value="P:DNA recombination"/>
    <property type="evidence" value="ECO:0007669"/>
    <property type="project" value="UniProtKB-KW"/>
</dbReference>
<dbReference type="PANTHER" id="PTHR34605">
    <property type="entry name" value="PHAGE_INTEGRASE DOMAIN-CONTAINING PROTEIN"/>
    <property type="match status" value="1"/>
</dbReference>
<dbReference type="Proteomes" id="UP001186944">
    <property type="component" value="Unassembled WGS sequence"/>
</dbReference>
<dbReference type="PANTHER" id="PTHR34605:SF6">
    <property type="entry name" value="TYR RECOMBINASE DOMAIN-CONTAINING PROTEIN"/>
    <property type="match status" value="1"/>
</dbReference>